<sequence length="122" mass="12710">MLVYAIIVAVLGLVVAVAHSVLGEKVILGPLYREQTSGLLAARATRDVIRAVFHVPSLAWAGLGIAVLLNRLQSGSDLLPVTAAIIFALSGIGNLAALRRPHPGGLILLAMAIATIADIRFN</sequence>
<organism evidence="2 3">
    <name type="scientific">Parasphingorhabdus flavimaris</name>
    <dbReference type="NCBI Taxonomy" id="266812"/>
    <lineage>
        <taxon>Bacteria</taxon>
        <taxon>Pseudomonadati</taxon>
        <taxon>Pseudomonadota</taxon>
        <taxon>Alphaproteobacteria</taxon>
        <taxon>Sphingomonadales</taxon>
        <taxon>Sphingomonadaceae</taxon>
        <taxon>Parasphingorhabdus</taxon>
    </lineage>
</organism>
<dbReference type="Proteomes" id="UP000652427">
    <property type="component" value="Unassembled WGS sequence"/>
</dbReference>
<feature type="transmembrane region" description="Helical" evidence="1">
    <location>
        <begin position="47"/>
        <end position="69"/>
    </location>
</feature>
<gene>
    <name evidence="2" type="ORF">HUO14_15665</name>
</gene>
<keyword evidence="1" id="KW-0472">Membrane</keyword>
<dbReference type="RefSeq" id="WP_176280772.1">
    <property type="nucleotide sequence ID" value="NZ_JABWMH010000005.1"/>
</dbReference>
<proteinExistence type="predicted"/>
<accession>A0ABX2N6J2</accession>
<keyword evidence="1" id="KW-1133">Transmembrane helix</keyword>
<reference evidence="2 3" key="1">
    <citation type="submission" date="2020-06" db="EMBL/GenBank/DDBJ databases">
        <authorList>
            <person name="Kim S.-J."/>
            <person name="Park S.-J."/>
        </authorList>
    </citation>
    <scope>NUCLEOTIDE SEQUENCE [LARGE SCALE GENOMIC DNA]</scope>
    <source>
        <strain evidence="2 3">SW-151</strain>
    </source>
</reference>
<evidence type="ECO:0008006" key="4">
    <source>
        <dbReference type="Google" id="ProtNLM"/>
    </source>
</evidence>
<feature type="transmembrane region" description="Helical" evidence="1">
    <location>
        <begin position="78"/>
        <end position="98"/>
    </location>
</feature>
<dbReference type="EMBL" id="JABWMH010000005">
    <property type="protein sequence ID" value="NVD29335.1"/>
    <property type="molecule type" value="Genomic_DNA"/>
</dbReference>
<evidence type="ECO:0000313" key="2">
    <source>
        <dbReference type="EMBL" id="NVD29335.1"/>
    </source>
</evidence>
<keyword evidence="1" id="KW-0812">Transmembrane</keyword>
<feature type="transmembrane region" description="Helical" evidence="1">
    <location>
        <begin position="104"/>
        <end position="121"/>
    </location>
</feature>
<evidence type="ECO:0000256" key="1">
    <source>
        <dbReference type="SAM" id="Phobius"/>
    </source>
</evidence>
<keyword evidence="3" id="KW-1185">Reference proteome</keyword>
<evidence type="ECO:0000313" key="3">
    <source>
        <dbReference type="Proteomes" id="UP000652427"/>
    </source>
</evidence>
<comment type="caution">
    <text evidence="2">The sequence shown here is derived from an EMBL/GenBank/DDBJ whole genome shotgun (WGS) entry which is preliminary data.</text>
</comment>
<protein>
    <recommendedName>
        <fullName evidence="4">DUF1304 domain-containing protein</fullName>
    </recommendedName>
</protein>
<name>A0ABX2N6J2_9SPHN</name>